<name>A0ABV9RCM4_9PSEU</name>
<organism evidence="2 3">
    <name type="scientific">Actinomycetospora chibensis</name>
    <dbReference type="NCBI Taxonomy" id="663606"/>
    <lineage>
        <taxon>Bacteria</taxon>
        <taxon>Bacillati</taxon>
        <taxon>Actinomycetota</taxon>
        <taxon>Actinomycetes</taxon>
        <taxon>Pseudonocardiales</taxon>
        <taxon>Pseudonocardiaceae</taxon>
        <taxon>Actinomycetospora</taxon>
    </lineage>
</organism>
<keyword evidence="3" id="KW-1185">Reference proteome</keyword>
<sequence length="261" mass="27756">MRETVGGAEPVLGDVTAAPPTPAARYAACSVASTVGDVVGARIRSRGLIRIGGLWWPFRSHEVTLPTHGYFREIRMAGGLRVVDSWVDGEARRSTTLLGRCLHPALVGPDLARTDVAHAALSAMWVPPVLLPSDTVRWTAEDRDSASVALVVAGAPVSLRLTLHRGGLPRRISTMRWGDPEGSGRFREVPFGAEILEHRTFGGLTVPSTGVLGWRLDGPGPGREVVRFQLTALEPVPGAAPLPSELADPPHLSEDSADGEP</sequence>
<dbReference type="Pfam" id="PF20181">
    <property type="entry name" value="DUF6544"/>
    <property type="match status" value="1"/>
</dbReference>
<accession>A0ABV9RCM4</accession>
<reference evidence="3" key="1">
    <citation type="journal article" date="2019" name="Int. J. Syst. Evol. Microbiol.">
        <title>The Global Catalogue of Microorganisms (GCM) 10K type strain sequencing project: providing services to taxonomists for standard genome sequencing and annotation.</title>
        <authorList>
            <consortium name="The Broad Institute Genomics Platform"/>
            <consortium name="The Broad Institute Genome Sequencing Center for Infectious Disease"/>
            <person name="Wu L."/>
            <person name="Ma J."/>
        </authorList>
    </citation>
    <scope>NUCLEOTIDE SEQUENCE [LARGE SCALE GENOMIC DNA]</scope>
    <source>
        <strain evidence="3">CCUG 50347</strain>
    </source>
</reference>
<dbReference type="RefSeq" id="WP_274186894.1">
    <property type="nucleotide sequence ID" value="NZ_BAABHN010000003.1"/>
</dbReference>
<evidence type="ECO:0000313" key="3">
    <source>
        <dbReference type="Proteomes" id="UP001595909"/>
    </source>
</evidence>
<dbReference type="Proteomes" id="UP001595909">
    <property type="component" value="Unassembled WGS sequence"/>
</dbReference>
<dbReference type="EMBL" id="JBHSIM010000003">
    <property type="protein sequence ID" value="MFC4831284.1"/>
    <property type="molecule type" value="Genomic_DNA"/>
</dbReference>
<evidence type="ECO:0000313" key="2">
    <source>
        <dbReference type="EMBL" id="MFC4831284.1"/>
    </source>
</evidence>
<protein>
    <submittedName>
        <fullName evidence="2">DUF6544 family protein</fullName>
    </submittedName>
</protein>
<gene>
    <name evidence="2" type="ORF">ACFPEL_02570</name>
</gene>
<evidence type="ECO:0000256" key="1">
    <source>
        <dbReference type="SAM" id="MobiDB-lite"/>
    </source>
</evidence>
<comment type="caution">
    <text evidence="2">The sequence shown here is derived from an EMBL/GenBank/DDBJ whole genome shotgun (WGS) entry which is preliminary data.</text>
</comment>
<feature type="region of interest" description="Disordered" evidence="1">
    <location>
        <begin position="237"/>
        <end position="261"/>
    </location>
</feature>
<dbReference type="InterPro" id="IPR046674">
    <property type="entry name" value="DUF6544"/>
</dbReference>
<proteinExistence type="predicted"/>